<dbReference type="EMBL" id="CP059567">
    <property type="protein sequence ID" value="QMT41291.1"/>
    <property type="molecule type" value="Genomic_DNA"/>
</dbReference>
<accession>A0A7D7S956</accession>
<organism evidence="1 2">
    <name type="scientific">Neisseria shayeganii</name>
    <dbReference type="NCBI Taxonomy" id="607712"/>
    <lineage>
        <taxon>Bacteria</taxon>
        <taxon>Pseudomonadati</taxon>
        <taxon>Pseudomonadota</taxon>
        <taxon>Betaproteobacteria</taxon>
        <taxon>Neisseriales</taxon>
        <taxon>Neisseriaceae</taxon>
        <taxon>Neisseria</taxon>
    </lineage>
</organism>
<gene>
    <name evidence="1" type="ORF">H3L94_04490</name>
</gene>
<name>A0A7D7S956_9NEIS</name>
<dbReference type="Proteomes" id="UP000514752">
    <property type="component" value="Chromosome"/>
</dbReference>
<dbReference type="AlphaFoldDB" id="A0A7D7S956"/>
<protein>
    <submittedName>
        <fullName evidence="1">Uncharacterized protein</fullName>
    </submittedName>
</protein>
<proteinExistence type="predicted"/>
<evidence type="ECO:0000313" key="2">
    <source>
        <dbReference type="Proteomes" id="UP000514752"/>
    </source>
</evidence>
<evidence type="ECO:0000313" key="1">
    <source>
        <dbReference type="EMBL" id="QMT41291.1"/>
    </source>
</evidence>
<dbReference type="KEGG" id="nsg:H3L94_04490"/>
<sequence>MKILDKDYKMKVTPEQSRAVQEACFANDIVWNGDDSKTIIYTERPYLYIRACGTITCGAEGEEAFFDNAKLCPIEPESIIAMLNSKPKGHPHAELMAQYAEDAAETDKPWVWWEFFIAADEYGDDRWVTCNRPITWETQKQYRRKPDIIKIGKHEFPLPMQTAPTDGTRYWYVNQYSYGFKSDSMVWTSHNVDSNRLNAGMCHLTKDAAEQHADVLNAINRGDVE</sequence>
<reference evidence="1 2" key="1">
    <citation type="submission" date="2020-07" db="EMBL/GenBank/DDBJ databases">
        <title>Genomic diversity of species in the Neisseriaceae family.</title>
        <authorList>
            <person name="Vincent A.T."/>
            <person name="Bernet E."/>
            <person name="Veyrier F.J."/>
        </authorList>
    </citation>
    <scope>NUCLEOTIDE SEQUENCE [LARGE SCALE GENOMIC DNA]</scope>
    <source>
        <strain evidence="1 2">DSM 22244</strain>
    </source>
</reference>
<dbReference type="RefSeq" id="WP_182122834.1">
    <property type="nucleotide sequence ID" value="NZ_CP059567.1"/>
</dbReference>